<gene>
    <name evidence="1" type="ORF">Daus18300_005725</name>
</gene>
<comment type="caution">
    <text evidence="1">The sequence shown here is derived from an EMBL/GenBank/DDBJ whole genome shotgun (WGS) entry which is preliminary data.</text>
</comment>
<evidence type="ECO:0000313" key="1">
    <source>
        <dbReference type="EMBL" id="KAL1868889.1"/>
    </source>
</evidence>
<dbReference type="Proteomes" id="UP001583177">
    <property type="component" value="Unassembled WGS sequence"/>
</dbReference>
<keyword evidence="2" id="KW-1185">Reference proteome</keyword>
<reference evidence="1 2" key="1">
    <citation type="journal article" date="2024" name="IMA Fungus">
        <title>IMA Genome - F19 : A genome assembly and annotation guide to empower mycologists, including annotated draft genome sequences of Ceratocystis pirilliformis, Diaporthe australafricana, Fusarium ophioides, Paecilomyces lecythidis, and Sporothrix stenoceras.</title>
        <authorList>
            <person name="Aylward J."/>
            <person name="Wilson A.M."/>
            <person name="Visagie C.M."/>
            <person name="Spraker J."/>
            <person name="Barnes I."/>
            <person name="Buitendag C."/>
            <person name="Ceriani C."/>
            <person name="Del Mar Angel L."/>
            <person name="du Plessis D."/>
            <person name="Fuchs T."/>
            <person name="Gasser K."/>
            <person name="Kramer D."/>
            <person name="Li W."/>
            <person name="Munsamy K."/>
            <person name="Piso A."/>
            <person name="Price J.L."/>
            <person name="Sonnekus B."/>
            <person name="Thomas C."/>
            <person name="van der Nest A."/>
            <person name="van Dijk A."/>
            <person name="van Heerden A."/>
            <person name="van Vuuren N."/>
            <person name="Yilmaz N."/>
            <person name="Duong T.A."/>
            <person name="van der Merwe N.A."/>
            <person name="Wingfield M.J."/>
            <person name="Wingfield B.D."/>
        </authorList>
    </citation>
    <scope>NUCLEOTIDE SEQUENCE [LARGE SCALE GENOMIC DNA]</scope>
    <source>
        <strain evidence="1 2">CMW 18300</strain>
    </source>
</reference>
<proteinExistence type="predicted"/>
<name>A0ABR3WZA4_9PEZI</name>
<organism evidence="1 2">
    <name type="scientific">Diaporthe australafricana</name>
    <dbReference type="NCBI Taxonomy" id="127596"/>
    <lineage>
        <taxon>Eukaryota</taxon>
        <taxon>Fungi</taxon>
        <taxon>Dikarya</taxon>
        <taxon>Ascomycota</taxon>
        <taxon>Pezizomycotina</taxon>
        <taxon>Sordariomycetes</taxon>
        <taxon>Sordariomycetidae</taxon>
        <taxon>Diaporthales</taxon>
        <taxon>Diaporthaceae</taxon>
        <taxon>Diaporthe</taxon>
    </lineage>
</organism>
<dbReference type="EMBL" id="JAWRVE010000043">
    <property type="protein sequence ID" value="KAL1868889.1"/>
    <property type="molecule type" value="Genomic_DNA"/>
</dbReference>
<sequence length="168" mass="18982">MAFSYGIETERNRYAIGVPRLKRMRTVILILHLPQDEAELNQLQADESQLAEVDPSYETCEGDTTGNSSDDSGIFDVIDTWAGEARPRLIITINSIHLPKQDMVLFGPKGLSDDAKNWTESCIELNPNYHAEFLTDTSADQWVKEKYAHRPDILESYSGLLVERTVHA</sequence>
<evidence type="ECO:0000313" key="2">
    <source>
        <dbReference type="Proteomes" id="UP001583177"/>
    </source>
</evidence>
<protein>
    <submittedName>
        <fullName evidence="1">Uncharacterized protein</fullName>
    </submittedName>
</protein>
<accession>A0ABR3WZA4</accession>